<dbReference type="GO" id="GO:0004372">
    <property type="term" value="F:glycine hydroxymethyltransferase activity"/>
    <property type="evidence" value="ECO:0007669"/>
    <property type="project" value="UniProtKB-UniRule"/>
</dbReference>
<evidence type="ECO:0000313" key="15">
    <source>
        <dbReference type="Proteomes" id="UP000547614"/>
    </source>
</evidence>
<dbReference type="AlphaFoldDB" id="A0A839VCK6"/>
<dbReference type="PIRSF" id="PIRSF000412">
    <property type="entry name" value="SHMT"/>
    <property type="match status" value="1"/>
</dbReference>
<keyword evidence="14" id="KW-0489">Methyltransferase</keyword>
<dbReference type="GO" id="GO:0005829">
    <property type="term" value="C:cytosol"/>
    <property type="evidence" value="ECO:0007669"/>
    <property type="project" value="TreeGrafter"/>
</dbReference>
<dbReference type="Gene3D" id="3.90.1150.10">
    <property type="entry name" value="Aspartate Aminotransferase, domain 1"/>
    <property type="match status" value="1"/>
</dbReference>
<comment type="similarity">
    <text evidence="4 11">Belongs to the SHMT family.</text>
</comment>
<dbReference type="Proteomes" id="UP000547614">
    <property type="component" value="Unassembled WGS sequence"/>
</dbReference>
<evidence type="ECO:0000256" key="12">
    <source>
        <dbReference type="PIRSR" id="PIRSR000412-50"/>
    </source>
</evidence>
<evidence type="ECO:0000256" key="2">
    <source>
        <dbReference type="ARBA" id="ARBA00001933"/>
    </source>
</evidence>
<dbReference type="EMBL" id="JACHXP010000006">
    <property type="protein sequence ID" value="MBB3190246.1"/>
    <property type="molecule type" value="Genomic_DNA"/>
</dbReference>
<evidence type="ECO:0000313" key="14">
    <source>
        <dbReference type="EMBL" id="MBB3190246.1"/>
    </source>
</evidence>
<evidence type="ECO:0000256" key="10">
    <source>
        <dbReference type="ARBA" id="ARBA00022898"/>
    </source>
</evidence>
<comment type="caution">
    <text evidence="14">The sequence shown here is derived from an EMBL/GenBank/DDBJ whole genome shotgun (WGS) entry which is preliminary data.</text>
</comment>
<comment type="subcellular location">
    <subcellularLocation>
        <location evidence="3 11">Cytoplasm</location>
    </subcellularLocation>
</comment>
<dbReference type="PANTHER" id="PTHR11680:SF50">
    <property type="entry name" value="SERINE HYDROXYMETHYLTRANSFERASE"/>
    <property type="match status" value="1"/>
</dbReference>
<dbReference type="SUPFAM" id="SSF53383">
    <property type="entry name" value="PLP-dependent transferases"/>
    <property type="match status" value="1"/>
</dbReference>
<dbReference type="InterPro" id="IPR001085">
    <property type="entry name" value="Ser_HO-MeTrfase"/>
</dbReference>
<sequence length="433" mass="46289">MNQVGLTAFDPQIAAAIADEVTRQEAHVELIASENYASRAVMEAQGTQLTNKYAEGYPAKRYYGGCEHVDVVEQLAIDRACDLFGADYANVQPHSGAQANAAAFMALIKPGDTVLGMSLAHGGHLTHGAAPNFSGKHYHAVQYGLNPETGEIDYEEVERLAKSHKPKLIIAGFSAYARVVDWKRFRAIADAVGAWLMVDMAHVAGLVAAGHYPSPLTHAHVVTTTTHKTLRGPRGGLILSATGDEALYRKLNGAVFPGQQGGPLMHVIAAKAVAFREAMSQDFVRYQAQVIDNARAMAGVFMDRGYEVVSGGTDDHLFLVSLIKQGVTGKDADAALGRAHITVNKNAVPNDPESPFVTSGLRIGTPAVTTRGFSVDECEALAGWICDILDVLTERRNSDAVEDEVREKVAELCERHPVYGVAASSTESAPSIA</sequence>
<comment type="cofactor">
    <cofactor evidence="2 11 12">
        <name>pyridoxal 5'-phosphate</name>
        <dbReference type="ChEBI" id="CHEBI:597326"/>
    </cofactor>
</comment>
<evidence type="ECO:0000256" key="8">
    <source>
        <dbReference type="ARBA" id="ARBA00022605"/>
    </source>
</evidence>
<dbReference type="GO" id="GO:0030170">
    <property type="term" value="F:pyridoxal phosphate binding"/>
    <property type="evidence" value="ECO:0007669"/>
    <property type="project" value="UniProtKB-UniRule"/>
</dbReference>
<dbReference type="EC" id="2.1.2.1" evidence="11"/>
<keyword evidence="7 11" id="KW-0554">One-carbon metabolism</keyword>
<dbReference type="UniPathway" id="UPA00193"/>
<dbReference type="Gene3D" id="3.40.640.10">
    <property type="entry name" value="Type I PLP-dependent aspartate aminotransferase-like (Major domain)"/>
    <property type="match status" value="1"/>
</dbReference>
<accession>A0A839VCK6</accession>
<dbReference type="NCBIfam" id="NF000586">
    <property type="entry name" value="PRK00011.1"/>
    <property type="match status" value="1"/>
</dbReference>
<dbReference type="HAMAP" id="MF_00051">
    <property type="entry name" value="SHMT"/>
    <property type="match status" value="1"/>
</dbReference>
<evidence type="ECO:0000256" key="1">
    <source>
        <dbReference type="ARBA" id="ARBA00001528"/>
    </source>
</evidence>
<comment type="pathway">
    <text evidence="11">One-carbon metabolism; tetrahydrofolate interconversion.</text>
</comment>
<feature type="domain" description="Serine hydroxymethyltransferase-like" evidence="13">
    <location>
        <begin position="7"/>
        <end position="385"/>
    </location>
</feature>
<dbReference type="GO" id="GO:0035999">
    <property type="term" value="P:tetrahydrofolate interconversion"/>
    <property type="evidence" value="ECO:0007669"/>
    <property type="project" value="UniProtKB-UniRule"/>
</dbReference>
<dbReference type="PROSITE" id="PS00096">
    <property type="entry name" value="SHMT"/>
    <property type="match status" value="1"/>
</dbReference>
<keyword evidence="8 11" id="KW-0028">Amino-acid biosynthesis</keyword>
<evidence type="ECO:0000256" key="6">
    <source>
        <dbReference type="ARBA" id="ARBA00022490"/>
    </source>
</evidence>
<dbReference type="InterPro" id="IPR015422">
    <property type="entry name" value="PyrdxlP-dep_Trfase_small"/>
</dbReference>
<evidence type="ECO:0000256" key="5">
    <source>
        <dbReference type="ARBA" id="ARBA00011738"/>
    </source>
</evidence>
<dbReference type="GO" id="GO:0008168">
    <property type="term" value="F:methyltransferase activity"/>
    <property type="evidence" value="ECO:0007669"/>
    <property type="project" value="UniProtKB-KW"/>
</dbReference>
<dbReference type="FunFam" id="3.90.1150.10:FF:000003">
    <property type="entry name" value="Serine hydroxymethyltransferase"/>
    <property type="match status" value="1"/>
</dbReference>
<feature type="binding site" evidence="11">
    <location>
        <begin position="123"/>
        <end position="125"/>
    </location>
    <ligand>
        <name>(6S)-5,6,7,8-tetrahydrofolate</name>
        <dbReference type="ChEBI" id="CHEBI:57453"/>
    </ligand>
</feature>
<protein>
    <recommendedName>
        <fullName evidence="11">Serine hydroxymethyltransferase</fullName>
        <shortName evidence="11">SHMT</shortName>
        <shortName evidence="11">Serine methylase</shortName>
        <ecNumber evidence="11">2.1.2.1</ecNumber>
    </recommendedName>
</protein>
<dbReference type="GO" id="GO:0019264">
    <property type="term" value="P:glycine biosynthetic process from serine"/>
    <property type="evidence" value="ECO:0007669"/>
    <property type="project" value="UniProtKB-UniRule"/>
</dbReference>
<name>A0A839VCK6_9GAMM</name>
<dbReference type="InterPro" id="IPR039429">
    <property type="entry name" value="SHMT-like_dom"/>
</dbReference>
<dbReference type="FunFam" id="3.40.640.10:FF:000001">
    <property type="entry name" value="Serine hydroxymethyltransferase"/>
    <property type="match status" value="1"/>
</dbReference>
<evidence type="ECO:0000256" key="9">
    <source>
        <dbReference type="ARBA" id="ARBA00022679"/>
    </source>
</evidence>
<dbReference type="Pfam" id="PF00464">
    <property type="entry name" value="SHMT"/>
    <property type="match status" value="1"/>
</dbReference>
<dbReference type="GO" id="GO:0032259">
    <property type="term" value="P:methylation"/>
    <property type="evidence" value="ECO:0007669"/>
    <property type="project" value="UniProtKB-KW"/>
</dbReference>
<comment type="function">
    <text evidence="11">Catalyzes the reversible interconversion of serine and glycine with tetrahydrofolate (THF) serving as the one-carbon carrier. This reaction serves as the major source of one-carbon groups required for the biosynthesis of purines, thymidylate, methionine, and other important biomolecules. Also exhibits THF-independent aldolase activity toward beta-hydroxyamino acids, producing glycine and aldehydes, via a retro-aldol mechanism.</text>
</comment>
<evidence type="ECO:0000259" key="13">
    <source>
        <dbReference type="Pfam" id="PF00464"/>
    </source>
</evidence>
<dbReference type="PANTHER" id="PTHR11680">
    <property type="entry name" value="SERINE HYDROXYMETHYLTRANSFERASE"/>
    <property type="match status" value="1"/>
</dbReference>
<evidence type="ECO:0000256" key="11">
    <source>
        <dbReference type="HAMAP-Rule" id="MF_00051"/>
    </source>
</evidence>
<comment type="subunit">
    <text evidence="5 11">Homodimer.</text>
</comment>
<gene>
    <name evidence="11" type="primary">glyA</name>
    <name evidence="14" type="ORF">FHR94_001479</name>
</gene>
<dbReference type="RefSeq" id="WP_183324992.1">
    <property type="nucleotide sequence ID" value="NZ_JACHXP010000006.1"/>
</dbReference>
<feature type="binding site" evidence="11">
    <location>
        <position position="119"/>
    </location>
    <ligand>
        <name>(6S)-5,6,7,8-tetrahydrofolate</name>
        <dbReference type="ChEBI" id="CHEBI:57453"/>
    </ligand>
</feature>
<evidence type="ECO:0000256" key="4">
    <source>
        <dbReference type="ARBA" id="ARBA00006376"/>
    </source>
</evidence>
<keyword evidence="15" id="KW-1185">Reference proteome</keyword>
<dbReference type="InterPro" id="IPR015424">
    <property type="entry name" value="PyrdxlP-dep_Trfase"/>
</dbReference>
<comment type="pathway">
    <text evidence="11">Amino-acid biosynthesis; glycine biosynthesis; glycine from L-serine: step 1/1.</text>
</comment>
<dbReference type="InterPro" id="IPR019798">
    <property type="entry name" value="Ser_HO-MeTrfase_PLP_BS"/>
</dbReference>
<dbReference type="CDD" id="cd00378">
    <property type="entry name" value="SHMT"/>
    <property type="match status" value="1"/>
</dbReference>
<evidence type="ECO:0000256" key="7">
    <source>
        <dbReference type="ARBA" id="ARBA00022563"/>
    </source>
</evidence>
<keyword evidence="9 11" id="KW-0808">Transferase</keyword>
<keyword evidence="6 11" id="KW-0963">Cytoplasm</keyword>
<feature type="modified residue" description="N6-(pyridoxal phosphate)lysine" evidence="11 12">
    <location>
        <position position="228"/>
    </location>
</feature>
<dbReference type="UniPathway" id="UPA00288">
    <property type="reaction ID" value="UER01023"/>
</dbReference>
<feature type="binding site" evidence="11">
    <location>
        <position position="245"/>
    </location>
    <ligand>
        <name>(6S)-5,6,7,8-tetrahydrofolate</name>
        <dbReference type="ChEBI" id="CHEBI:57453"/>
    </ligand>
</feature>
<feature type="site" description="Plays an important role in substrate specificity" evidence="11">
    <location>
        <position position="227"/>
    </location>
</feature>
<dbReference type="InterPro" id="IPR015421">
    <property type="entry name" value="PyrdxlP-dep_Trfase_major"/>
</dbReference>
<reference evidence="14 15" key="1">
    <citation type="submission" date="2020-08" db="EMBL/GenBank/DDBJ databases">
        <title>Genomic Encyclopedia of Type Strains, Phase III (KMG-III): the genomes of soil and plant-associated and newly described type strains.</title>
        <authorList>
            <person name="Whitman W."/>
        </authorList>
    </citation>
    <scope>NUCLEOTIDE SEQUENCE [LARGE SCALE GENOMIC DNA]</scope>
    <source>
        <strain evidence="14 15">CECT 7282</strain>
    </source>
</reference>
<feature type="binding site" evidence="11">
    <location>
        <begin position="354"/>
        <end position="356"/>
    </location>
    <ligand>
        <name>(6S)-5,6,7,8-tetrahydrofolate</name>
        <dbReference type="ChEBI" id="CHEBI:57453"/>
    </ligand>
</feature>
<proteinExistence type="inferred from homology"/>
<comment type="catalytic activity">
    <reaction evidence="1 11">
        <text>(6R)-5,10-methylene-5,6,7,8-tetrahydrofolate + glycine + H2O = (6S)-5,6,7,8-tetrahydrofolate + L-serine</text>
        <dbReference type="Rhea" id="RHEA:15481"/>
        <dbReference type="ChEBI" id="CHEBI:15377"/>
        <dbReference type="ChEBI" id="CHEBI:15636"/>
        <dbReference type="ChEBI" id="CHEBI:33384"/>
        <dbReference type="ChEBI" id="CHEBI:57305"/>
        <dbReference type="ChEBI" id="CHEBI:57453"/>
        <dbReference type="EC" id="2.1.2.1"/>
    </reaction>
</comment>
<evidence type="ECO:0000256" key="3">
    <source>
        <dbReference type="ARBA" id="ARBA00004496"/>
    </source>
</evidence>
<dbReference type="InterPro" id="IPR049943">
    <property type="entry name" value="Ser_HO-MeTrfase-like"/>
</dbReference>
<organism evidence="14 15">
    <name type="scientific">Halomonas cerina</name>
    <dbReference type="NCBI Taxonomy" id="447424"/>
    <lineage>
        <taxon>Bacteria</taxon>
        <taxon>Pseudomonadati</taxon>
        <taxon>Pseudomonadota</taxon>
        <taxon>Gammaproteobacteria</taxon>
        <taxon>Oceanospirillales</taxon>
        <taxon>Halomonadaceae</taxon>
        <taxon>Halomonas</taxon>
    </lineage>
</organism>
<keyword evidence="10 11" id="KW-0663">Pyridoxal phosphate</keyword>